<gene>
    <name evidence="13" type="ORF">CANVERA_P3413</name>
</gene>
<dbReference type="GO" id="GO:0004338">
    <property type="term" value="F:glucan exo-1,3-beta-glucosidase activity"/>
    <property type="evidence" value="ECO:0007669"/>
    <property type="project" value="UniProtKB-EC"/>
</dbReference>
<evidence type="ECO:0000256" key="7">
    <source>
        <dbReference type="ARBA" id="ARBA00023316"/>
    </source>
</evidence>
<dbReference type="GO" id="GO:0071555">
    <property type="term" value="P:cell wall organization"/>
    <property type="evidence" value="ECO:0007669"/>
    <property type="project" value="UniProtKB-KW"/>
</dbReference>
<keyword evidence="14" id="KW-1185">Reference proteome</keyword>
<accession>A0A9W4U013</accession>
<evidence type="ECO:0000256" key="10">
    <source>
        <dbReference type="ARBA" id="ARBA00041761"/>
    </source>
</evidence>
<dbReference type="GO" id="GO:0005576">
    <property type="term" value="C:extracellular region"/>
    <property type="evidence" value="ECO:0007669"/>
    <property type="project" value="UniProtKB-SubCell"/>
</dbReference>
<dbReference type="GO" id="GO:0009986">
    <property type="term" value="C:cell surface"/>
    <property type="evidence" value="ECO:0007669"/>
    <property type="project" value="TreeGrafter"/>
</dbReference>
<dbReference type="EC" id="3.2.1.58" evidence="9"/>
<keyword evidence="5" id="KW-0378">Hydrolase</keyword>
<dbReference type="InterPro" id="IPR018087">
    <property type="entry name" value="Glyco_hydro_5_CS"/>
</dbReference>
<comment type="caution">
    <text evidence="13">The sequence shown here is derived from an EMBL/GenBank/DDBJ whole genome shotgun (WGS) entry which is preliminary data.</text>
</comment>
<name>A0A9W4U013_9ASCO</name>
<feature type="chain" id="PRO_5040760074" description="Glucan 1,3-beta-glucosidase" evidence="12">
    <location>
        <begin position="19"/>
        <end position="439"/>
    </location>
</feature>
<dbReference type="FunFam" id="3.20.20.80:FF:000033">
    <property type="entry name" value="Glucan 1,3-beta-glucosidase A"/>
    <property type="match status" value="1"/>
</dbReference>
<evidence type="ECO:0000256" key="8">
    <source>
        <dbReference type="ARBA" id="ARBA00036824"/>
    </source>
</evidence>
<evidence type="ECO:0000313" key="14">
    <source>
        <dbReference type="Proteomes" id="UP001152885"/>
    </source>
</evidence>
<keyword evidence="4 12" id="KW-0732">Signal</keyword>
<dbReference type="PROSITE" id="PS00659">
    <property type="entry name" value="GLYCOSYL_HYDROL_F5"/>
    <property type="match status" value="1"/>
</dbReference>
<comment type="subcellular location">
    <subcellularLocation>
        <location evidence="1">Secreted</location>
    </subcellularLocation>
</comment>
<dbReference type="OrthoDB" id="62120at2759"/>
<keyword evidence="7" id="KW-0961">Cell wall biogenesis/degradation</keyword>
<sequence length="439" mass="51035">MFNLIILLLVYLIEFINTTPISSENNNGIKFKRIGGTVAWDYENDIVRGLNLGGWFVLEPYITPELFEAFGTDESKIPVDEYHYTQYLGKSEALNRLQQHWSTWYTEADFEQMSYLGINLVRIPIGYWAFDLLPNDPYVQGQVEYLEKAINWSRKHNLKVWIDLHGAAGSQNGFDNSGLRDHVDFQNGDNTEFTLNVLRTILKKYGAQEYSDVIVGIELLNEPLGPVLDMNKLKQFFTDAYWYLRNKVQSVMPVVIHDAFQQPGYWDGFLTVDGGAWNVVIDHHHYQVFSQGELQRNIAQHIQTACNWGWDTKKEYHWTVAGEWSAALTDCAKWLNGVGRGARYEGQYDNSVWIGSCDFVRNSTPDQWPKWYRTNVRKYIEAQLDAFEYTGGWVFWNFKTSGKISAAEWDFQKLTYYGLFPQPLTDRQFPNQCNFPSKK</sequence>
<evidence type="ECO:0000256" key="12">
    <source>
        <dbReference type="SAM" id="SignalP"/>
    </source>
</evidence>
<proteinExistence type="inferred from homology"/>
<comment type="catalytic activity">
    <reaction evidence="8">
        <text>Successive hydrolysis of beta-D-glucose units from the non-reducing ends of (1-&gt;3)-beta-D-glucans, releasing alpha-glucose.</text>
        <dbReference type="EC" id="3.2.1.58"/>
    </reaction>
</comment>
<reference evidence="13" key="1">
    <citation type="submission" date="2022-12" db="EMBL/GenBank/DDBJ databases">
        <authorList>
            <person name="Brejova B."/>
        </authorList>
    </citation>
    <scope>NUCLEOTIDE SEQUENCE</scope>
</reference>
<keyword evidence="3" id="KW-0964">Secreted</keyword>
<evidence type="ECO:0000313" key="13">
    <source>
        <dbReference type="EMBL" id="CAI5758903.1"/>
    </source>
</evidence>
<dbReference type="SUPFAM" id="SSF51445">
    <property type="entry name" value="(Trans)glycosidases"/>
    <property type="match status" value="1"/>
</dbReference>
<dbReference type="GO" id="GO:0009251">
    <property type="term" value="P:glucan catabolic process"/>
    <property type="evidence" value="ECO:0007669"/>
    <property type="project" value="TreeGrafter"/>
</dbReference>
<dbReference type="PANTHER" id="PTHR31297">
    <property type="entry name" value="GLUCAN ENDO-1,6-BETA-GLUCOSIDASE B"/>
    <property type="match status" value="1"/>
</dbReference>
<evidence type="ECO:0000256" key="6">
    <source>
        <dbReference type="ARBA" id="ARBA00023295"/>
    </source>
</evidence>
<dbReference type="InterPro" id="IPR017853">
    <property type="entry name" value="GH"/>
</dbReference>
<protein>
    <recommendedName>
        <fullName evidence="11">Glucan 1,3-beta-glucosidase</fullName>
        <ecNumber evidence="9">3.2.1.58</ecNumber>
    </recommendedName>
    <alternativeName>
        <fullName evidence="10">Exo-1,3-beta-glucanase</fullName>
    </alternativeName>
</protein>
<dbReference type="Proteomes" id="UP001152885">
    <property type="component" value="Unassembled WGS sequence"/>
</dbReference>
<dbReference type="EMBL" id="CANTUO010000003">
    <property type="protein sequence ID" value="CAI5758903.1"/>
    <property type="molecule type" value="Genomic_DNA"/>
</dbReference>
<evidence type="ECO:0000256" key="9">
    <source>
        <dbReference type="ARBA" id="ARBA00038929"/>
    </source>
</evidence>
<evidence type="ECO:0000256" key="1">
    <source>
        <dbReference type="ARBA" id="ARBA00004613"/>
    </source>
</evidence>
<organism evidence="13 14">
    <name type="scientific">Candida verbasci</name>
    <dbReference type="NCBI Taxonomy" id="1227364"/>
    <lineage>
        <taxon>Eukaryota</taxon>
        <taxon>Fungi</taxon>
        <taxon>Dikarya</taxon>
        <taxon>Ascomycota</taxon>
        <taxon>Saccharomycotina</taxon>
        <taxon>Pichiomycetes</taxon>
        <taxon>Debaryomycetaceae</taxon>
        <taxon>Candida/Lodderomyces clade</taxon>
        <taxon>Candida</taxon>
    </lineage>
</organism>
<keyword evidence="6" id="KW-0326">Glycosidase</keyword>
<feature type="signal peptide" evidence="12">
    <location>
        <begin position="1"/>
        <end position="18"/>
    </location>
</feature>
<evidence type="ECO:0000256" key="11">
    <source>
        <dbReference type="ARBA" id="ARBA00073255"/>
    </source>
</evidence>
<dbReference type="AlphaFoldDB" id="A0A9W4U013"/>
<dbReference type="Gene3D" id="3.20.20.80">
    <property type="entry name" value="Glycosidases"/>
    <property type="match status" value="1"/>
</dbReference>
<comment type="similarity">
    <text evidence="2">Belongs to the glycosyl hydrolase 5 (cellulase A) family.</text>
</comment>
<evidence type="ECO:0000256" key="4">
    <source>
        <dbReference type="ARBA" id="ARBA00022729"/>
    </source>
</evidence>
<evidence type="ECO:0000256" key="5">
    <source>
        <dbReference type="ARBA" id="ARBA00022801"/>
    </source>
</evidence>
<evidence type="ECO:0000256" key="2">
    <source>
        <dbReference type="ARBA" id="ARBA00005641"/>
    </source>
</evidence>
<dbReference type="InterPro" id="IPR050386">
    <property type="entry name" value="Glycosyl_hydrolase_5"/>
</dbReference>
<dbReference type="PANTHER" id="PTHR31297:SF1">
    <property type="entry name" value="GLUCAN 1,3-BETA-GLUCOSIDASE I_II-RELATED"/>
    <property type="match status" value="1"/>
</dbReference>
<evidence type="ECO:0000256" key="3">
    <source>
        <dbReference type="ARBA" id="ARBA00022525"/>
    </source>
</evidence>